<dbReference type="Pfam" id="PF00535">
    <property type="entry name" value="Glycos_transf_2"/>
    <property type="match status" value="1"/>
</dbReference>
<accession>A0A5C4NDY4</accession>
<dbReference type="Gene3D" id="3.90.550.10">
    <property type="entry name" value="Spore Coat Polysaccharide Biosynthesis Protein SpsA, Chain A"/>
    <property type="match status" value="1"/>
</dbReference>
<gene>
    <name evidence="3" type="ORF">FHG71_11060</name>
</gene>
<organism evidence="3 4">
    <name type="scientific">Rubellimicrobium roseum</name>
    <dbReference type="NCBI Taxonomy" id="687525"/>
    <lineage>
        <taxon>Bacteria</taxon>
        <taxon>Pseudomonadati</taxon>
        <taxon>Pseudomonadota</taxon>
        <taxon>Alphaproteobacteria</taxon>
        <taxon>Rhodobacterales</taxon>
        <taxon>Roseobacteraceae</taxon>
        <taxon>Rubellimicrobium</taxon>
    </lineage>
</organism>
<dbReference type="InterPro" id="IPR001173">
    <property type="entry name" value="Glyco_trans_2-like"/>
</dbReference>
<reference evidence="3 4" key="1">
    <citation type="submission" date="2019-06" db="EMBL/GenBank/DDBJ databases">
        <authorList>
            <person name="Jiang L."/>
        </authorList>
    </citation>
    <scope>NUCLEOTIDE SEQUENCE [LARGE SCALE GENOMIC DNA]</scope>
    <source>
        <strain evidence="3 4">YIM 48858</strain>
    </source>
</reference>
<feature type="region of interest" description="Disordered" evidence="1">
    <location>
        <begin position="115"/>
        <end position="176"/>
    </location>
</feature>
<dbReference type="InterPro" id="IPR029044">
    <property type="entry name" value="Nucleotide-diphossugar_trans"/>
</dbReference>
<comment type="caution">
    <text evidence="3">The sequence shown here is derived from an EMBL/GenBank/DDBJ whole genome shotgun (WGS) entry which is preliminary data.</text>
</comment>
<proteinExistence type="predicted"/>
<keyword evidence="4" id="KW-1185">Reference proteome</keyword>
<dbReference type="Proteomes" id="UP000305709">
    <property type="component" value="Unassembled WGS sequence"/>
</dbReference>
<dbReference type="GO" id="GO:0016740">
    <property type="term" value="F:transferase activity"/>
    <property type="evidence" value="ECO:0007669"/>
    <property type="project" value="UniProtKB-KW"/>
</dbReference>
<dbReference type="SUPFAM" id="SSF53448">
    <property type="entry name" value="Nucleotide-diphospho-sugar transferases"/>
    <property type="match status" value="1"/>
</dbReference>
<dbReference type="AlphaFoldDB" id="A0A5C4NDY4"/>
<evidence type="ECO:0000259" key="2">
    <source>
        <dbReference type="Pfam" id="PF00535"/>
    </source>
</evidence>
<sequence>MGLTISVPEDLALHLSIVTAVYNRADTIADAVRSLREESLTDWGHVVQDGASTDGTLDVLAGLADGRTCVKSGRDGGICDALNRSLPAPPARWASCTRTNFTPPPIPWLRWSAPFLARGGDQPSDGAGPTQPAPRVAGSLPPVTGPRPDRATVPFRRTTEAGPHRGPVRNHLLRTS</sequence>
<dbReference type="OrthoDB" id="5291101at2"/>
<protein>
    <submittedName>
        <fullName evidence="3">Glycosyltransferase</fullName>
    </submittedName>
</protein>
<feature type="compositionally biased region" description="Basic residues" evidence="1">
    <location>
        <begin position="166"/>
        <end position="176"/>
    </location>
</feature>
<evidence type="ECO:0000313" key="4">
    <source>
        <dbReference type="Proteomes" id="UP000305709"/>
    </source>
</evidence>
<keyword evidence="3" id="KW-0808">Transferase</keyword>
<dbReference type="EMBL" id="VDFV01000013">
    <property type="protein sequence ID" value="TNC71548.1"/>
    <property type="molecule type" value="Genomic_DNA"/>
</dbReference>
<evidence type="ECO:0000256" key="1">
    <source>
        <dbReference type="SAM" id="MobiDB-lite"/>
    </source>
</evidence>
<name>A0A5C4NDY4_9RHOB</name>
<evidence type="ECO:0000313" key="3">
    <source>
        <dbReference type="EMBL" id="TNC71548.1"/>
    </source>
</evidence>
<feature type="domain" description="Glycosyltransferase 2-like" evidence="2">
    <location>
        <begin position="16"/>
        <end position="84"/>
    </location>
</feature>